<keyword evidence="1 6" id="KW-0963">Cytoplasm</keyword>
<dbReference type="PROSITE" id="PS01296">
    <property type="entry name" value="RSMI"/>
    <property type="match status" value="1"/>
</dbReference>
<dbReference type="InterPro" id="IPR014776">
    <property type="entry name" value="4pyrrole_Mease_sub2"/>
</dbReference>
<comment type="caution">
    <text evidence="9">The sequence shown here is derived from an EMBL/GenBank/DDBJ whole genome shotgun (WGS) entry which is preliminary data.</text>
</comment>
<dbReference type="Gene3D" id="3.40.1010.10">
    <property type="entry name" value="Cobalt-precorrin-4 Transmethylase, Domain 1"/>
    <property type="match status" value="1"/>
</dbReference>
<dbReference type="Pfam" id="PF00590">
    <property type="entry name" value="TP_methylase"/>
    <property type="match status" value="1"/>
</dbReference>
<sequence>MSGKLYIVSTPIGNLEDLTYRAHRILQEANIIAAEDTRHTQKLCLHYGIGTTLTSYHDYNKEEKTPVLLEKIREGQSIALVSDAGTPLISDPGYYLLTRTIAAGFTVVPIPGPSAILTALAASGLPTDAFRYEGFLPKKSGARSRMLQTLAEESRTIILFETPHRIKATLEEIQECFGTRPLVLARELTKTYEEIIRGSAEEILGKYQTLKPKGEMTLLIAGKPKAKKLPKRKMGPNPHPFGLKSDDELHKAPE</sequence>
<accession>A0ABU3KDM0</accession>
<protein>
    <recommendedName>
        <fullName evidence="6">Ribosomal RNA small subunit methyltransferase I</fullName>
        <ecNumber evidence="6">2.1.1.198</ecNumber>
    </recommendedName>
    <alternativeName>
        <fullName evidence="6">16S rRNA 2'-O-ribose C1402 methyltransferase</fullName>
    </alternativeName>
    <alternativeName>
        <fullName evidence="6">rRNA (cytidine-2'-O-)-methyltransferase RsmI</fullName>
    </alternativeName>
</protein>
<evidence type="ECO:0000256" key="3">
    <source>
        <dbReference type="ARBA" id="ARBA00022603"/>
    </source>
</evidence>
<dbReference type="EMBL" id="JAQOUE010000002">
    <property type="protein sequence ID" value="MDT7044259.1"/>
    <property type="molecule type" value="Genomic_DNA"/>
</dbReference>
<gene>
    <name evidence="6 9" type="primary">rsmI</name>
    <name evidence="9" type="ORF">PPG34_18050</name>
</gene>
<evidence type="ECO:0000313" key="10">
    <source>
        <dbReference type="Proteomes" id="UP001250932"/>
    </source>
</evidence>
<organism evidence="9 10">
    <name type="scientific">Candidatus Nitronereus thalassa</name>
    <dbReference type="NCBI Taxonomy" id="3020898"/>
    <lineage>
        <taxon>Bacteria</taxon>
        <taxon>Pseudomonadati</taxon>
        <taxon>Nitrospirota</taxon>
        <taxon>Nitrospiria</taxon>
        <taxon>Nitrospirales</taxon>
        <taxon>Nitrospiraceae</taxon>
        <taxon>Candidatus Nitronereus</taxon>
    </lineage>
</organism>
<keyword evidence="2 6" id="KW-0698">rRNA processing</keyword>
<keyword evidence="5 6" id="KW-0949">S-adenosyl-L-methionine</keyword>
<evidence type="ECO:0000256" key="5">
    <source>
        <dbReference type="ARBA" id="ARBA00022691"/>
    </source>
</evidence>
<feature type="region of interest" description="Disordered" evidence="7">
    <location>
        <begin position="225"/>
        <end position="254"/>
    </location>
</feature>
<dbReference type="PANTHER" id="PTHR46111">
    <property type="entry name" value="RIBOSOMAL RNA SMALL SUBUNIT METHYLTRANSFERASE I"/>
    <property type="match status" value="1"/>
</dbReference>
<dbReference type="InterPro" id="IPR018063">
    <property type="entry name" value="SAM_MeTrfase_RsmI_CS"/>
</dbReference>
<evidence type="ECO:0000256" key="7">
    <source>
        <dbReference type="SAM" id="MobiDB-lite"/>
    </source>
</evidence>
<feature type="compositionally biased region" description="Basic residues" evidence="7">
    <location>
        <begin position="225"/>
        <end position="234"/>
    </location>
</feature>
<feature type="domain" description="Tetrapyrrole methylase" evidence="8">
    <location>
        <begin position="4"/>
        <end position="203"/>
    </location>
</feature>
<dbReference type="GO" id="GO:0008168">
    <property type="term" value="F:methyltransferase activity"/>
    <property type="evidence" value="ECO:0007669"/>
    <property type="project" value="UniProtKB-KW"/>
</dbReference>
<feature type="compositionally biased region" description="Basic and acidic residues" evidence="7">
    <location>
        <begin position="244"/>
        <end position="254"/>
    </location>
</feature>
<reference evidence="9 10" key="1">
    <citation type="journal article" date="2023" name="ISME J.">
        <title>Cultivation and genomic characterization of novel and ubiquitous marine nitrite-oxidizing bacteria from the Nitrospirales.</title>
        <authorList>
            <person name="Mueller A.J."/>
            <person name="Daebeler A."/>
            <person name="Herbold C.W."/>
            <person name="Kirkegaard R.H."/>
            <person name="Daims H."/>
        </authorList>
    </citation>
    <scope>NUCLEOTIDE SEQUENCE [LARGE SCALE GENOMIC DNA]</scope>
    <source>
        <strain evidence="9 10">EB</strain>
    </source>
</reference>
<dbReference type="GO" id="GO:0032259">
    <property type="term" value="P:methylation"/>
    <property type="evidence" value="ECO:0007669"/>
    <property type="project" value="UniProtKB-KW"/>
</dbReference>
<evidence type="ECO:0000256" key="2">
    <source>
        <dbReference type="ARBA" id="ARBA00022552"/>
    </source>
</evidence>
<dbReference type="InterPro" id="IPR008189">
    <property type="entry name" value="rRNA_ssu_MeTfrase_I"/>
</dbReference>
<evidence type="ECO:0000313" key="9">
    <source>
        <dbReference type="EMBL" id="MDT7044259.1"/>
    </source>
</evidence>
<dbReference type="InterPro" id="IPR000878">
    <property type="entry name" value="4pyrrol_Mease"/>
</dbReference>
<comment type="similarity">
    <text evidence="6">Belongs to the methyltransferase superfamily. RsmI family.</text>
</comment>
<evidence type="ECO:0000259" key="8">
    <source>
        <dbReference type="Pfam" id="PF00590"/>
    </source>
</evidence>
<dbReference type="HAMAP" id="MF_01877">
    <property type="entry name" value="16SrRNA_methyltr_I"/>
    <property type="match status" value="1"/>
</dbReference>
<keyword evidence="10" id="KW-1185">Reference proteome</keyword>
<dbReference type="PIRSF" id="PIRSF005917">
    <property type="entry name" value="MTase_YraL"/>
    <property type="match status" value="1"/>
</dbReference>
<comment type="function">
    <text evidence="6">Catalyzes the 2'-O-methylation of the ribose of cytidine 1402 (C1402) in 16S rRNA.</text>
</comment>
<dbReference type="InterPro" id="IPR035996">
    <property type="entry name" value="4pyrrol_Methylase_sf"/>
</dbReference>
<comment type="catalytic activity">
    <reaction evidence="6">
        <text>cytidine(1402) in 16S rRNA + S-adenosyl-L-methionine = 2'-O-methylcytidine(1402) in 16S rRNA + S-adenosyl-L-homocysteine + H(+)</text>
        <dbReference type="Rhea" id="RHEA:42924"/>
        <dbReference type="Rhea" id="RHEA-COMP:10285"/>
        <dbReference type="Rhea" id="RHEA-COMP:10286"/>
        <dbReference type="ChEBI" id="CHEBI:15378"/>
        <dbReference type="ChEBI" id="CHEBI:57856"/>
        <dbReference type="ChEBI" id="CHEBI:59789"/>
        <dbReference type="ChEBI" id="CHEBI:74495"/>
        <dbReference type="ChEBI" id="CHEBI:82748"/>
        <dbReference type="EC" id="2.1.1.198"/>
    </reaction>
</comment>
<dbReference type="InterPro" id="IPR014777">
    <property type="entry name" value="4pyrrole_Mease_sub1"/>
</dbReference>
<dbReference type="SUPFAM" id="SSF53790">
    <property type="entry name" value="Tetrapyrrole methylase"/>
    <property type="match status" value="1"/>
</dbReference>
<evidence type="ECO:0000256" key="1">
    <source>
        <dbReference type="ARBA" id="ARBA00022490"/>
    </source>
</evidence>
<dbReference type="Proteomes" id="UP001250932">
    <property type="component" value="Unassembled WGS sequence"/>
</dbReference>
<comment type="subcellular location">
    <subcellularLocation>
        <location evidence="6">Cytoplasm</location>
    </subcellularLocation>
</comment>
<evidence type="ECO:0000256" key="6">
    <source>
        <dbReference type="HAMAP-Rule" id="MF_01877"/>
    </source>
</evidence>
<dbReference type="RefSeq" id="WP_313834844.1">
    <property type="nucleotide sequence ID" value="NZ_JAQOUE010000002.1"/>
</dbReference>
<proteinExistence type="inferred from homology"/>
<evidence type="ECO:0000256" key="4">
    <source>
        <dbReference type="ARBA" id="ARBA00022679"/>
    </source>
</evidence>
<dbReference type="PANTHER" id="PTHR46111:SF1">
    <property type="entry name" value="RIBOSOMAL RNA SMALL SUBUNIT METHYLTRANSFERASE I"/>
    <property type="match status" value="1"/>
</dbReference>
<dbReference type="CDD" id="cd11648">
    <property type="entry name" value="RsmI"/>
    <property type="match status" value="1"/>
</dbReference>
<dbReference type="NCBIfam" id="TIGR00096">
    <property type="entry name" value="16S rRNA (cytidine(1402)-2'-O)-methyltransferase"/>
    <property type="match status" value="1"/>
</dbReference>
<dbReference type="Gene3D" id="3.30.950.10">
    <property type="entry name" value="Methyltransferase, Cobalt-precorrin-4 Transmethylase, Domain 2"/>
    <property type="match status" value="1"/>
</dbReference>
<dbReference type="EC" id="2.1.1.198" evidence="6"/>
<name>A0ABU3KDM0_9BACT</name>
<keyword evidence="3 6" id="KW-0489">Methyltransferase</keyword>
<keyword evidence="4 6" id="KW-0808">Transferase</keyword>